<proteinExistence type="predicted"/>
<feature type="compositionally biased region" description="Polar residues" evidence="1">
    <location>
        <begin position="54"/>
        <end position="63"/>
    </location>
</feature>
<accession>A0A9W6W9R8</accession>
<organism evidence="2 3">
    <name type="scientific">Actinorhabdospora filicis</name>
    <dbReference type="NCBI Taxonomy" id="1785913"/>
    <lineage>
        <taxon>Bacteria</taxon>
        <taxon>Bacillati</taxon>
        <taxon>Actinomycetota</taxon>
        <taxon>Actinomycetes</taxon>
        <taxon>Micromonosporales</taxon>
        <taxon>Micromonosporaceae</taxon>
        <taxon>Actinorhabdospora</taxon>
    </lineage>
</organism>
<feature type="compositionally biased region" description="Pro residues" evidence="1">
    <location>
        <begin position="16"/>
        <end position="27"/>
    </location>
</feature>
<dbReference type="Proteomes" id="UP001165079">
    <property type="component" value="Unassembled WGS sequence"/>
</dbReference>
<dbReference type="EMBL" id="BSTX01000002">
    <property type="protein sequence ID" value="GLZ78278.1"/>
    <property type="molecule type" value="Genomic_DNA"/>
</dbReference>
<evidence type="ECO:0000256" key="1">
    <source>
        <dbReference type="SAM" id="MobiDB-lite"/>
    </source>
</evidence>
<feature type="compositionally biased region" description="Basic residues" evidence="1">
    <location>
        <begin position="74"/>
        <end position="85"/>
    </location>
</feature>
<reference evidence="2" key="1">
    <citation type="submission" date="2023-03" db="EMBL/GenBank/DDBJ databases">
        <title>Actinorhabdospora filicis NBRC 111898.</title>
        <authorList>
            <person name="Ichikawa N."/>
            <person name="Sato H."/>
            <person name="Tonouchi N."/>
        </authorList>
    </citation>
    <scope>NUCLEOTIDE SEQUENCE</scope>
    <source>
        <strain evidence="2">NBRC 111898</strain>
    </source>
</reference>
<dbReference type="AlphaFoldDB" id="A0A9W6W9R8"/>
<comment type="caution">
    <text evidence="2">The sequence shown here is derived from an EMBL/GenBank/DDBJ whole genome shotgun (WGS) entry which is preliminary data.</text>
</comment>
<keyword evidence="3" id="KW-1185">Reference proteome</keyword>
<sequence length="85" mass="8960">MVAVTERLNQAMLPVPAAPSAPDPPPWTNRTEKLGGDALAAVPVPTSDAKARPTPTTACNTRRPNILTPSIHGTAHRGPHRRAGR</sequence>
<name>A0A9W6W9R8_9ACTN</name>
<evidence type="ECO:0000313" key="3">
    <source>
        <dbReference type="Proteomes" id="UP001165079"/>
    </source>
</evidence>
<evidence type="ECO:0000313" key="2">
    <source>
        <dbReference type="EMBL" id="GLZ78278.1"/>
    </source>
</evidence>
<protein>
    <submittedName>
        <fullName evidence="2">Uncharacterized protein</fullName>
    </submittedName>
</protein>
<feature type="region of interest" description="Disordered" evidence="1">
    <location>
        <begin position="1"/>
        <end position="85"/>
    </location>
</feature>
<gene>
    <name evidence="2" type="ORF">Afil01_30850</name>
</gene>